<dbReference type="OrthoDB" id="308800at2"/>
<dbReference type="CDD" id="cd00118">
    <property type="entry name" value="LysM"/>
    <property type="match status" value="2"/>
</dbReference>
<evidence type="ECO:0000259" key="1">
    <source>
        <dbReference type="PROSITE" id="PS51782"/>
    </source>
</evidence>
<gene>
    <name evidence="2" type="ORF">E2626_11425</name>
</gene>
<dbReference type="PANTHER" id="PTHR33734">
    <property type="entry name" value="LYSM DOMAIN-CONTAINING GPI-ANCHORED PROTEIN 2"/>
    <property type="match status" value="1"/>
</dbReference>
<dbReference type="InterPro" id="IPR018911">
    <property type="entry name" value="Gmad2_Ig-like_dom"/>
</dbReference>
<dbReference type="RefSeq" id="WP_134381898.1">
    <property type="nucleotide sequence ID" value="NZ_SORX01000006.1"/>
</dbReference>
<dbReference type="Pfam" id="PF01476">
    <property type="entry name" value="LysM"/>
    <property type="match status" value="3"/>
</dbReference>
<proteinExistence type="predicted"/>
<feature type="domain" description="LysM" evidence="1">
    <location>
        <begin position="113"/>
        <end position="160"/>
    </location>
</feature>
<reference evidence="2 3" key="1">
    <citation type="submission" date="2019-03" db="EMBL/GenBank/DDBJ databases">
        <authorList>
            <person name="Yang Y."/>
        </authorList>
    </citation>
    <scope>NUCLEOTIDE SEQUENCE [LARGE SCALE GENOMIC DNA]</scope>
    <source>
        <strain evidence="2 3">ASL-1</strain>
    </source>
</reference>
<dbReference type="AlphaFoldDB" id="A0A4Y8LEH2"/>
<protein>
    <submittedName>
        <fullName evidence="2">LysM peptidoglycan-binding domain-containing protein</fullName>
    </submittedName>
</protein>
<name>A0A4Y8LEH2_9BACL</name>
<feature type="domain" description="LysM" evidence="1">
    <location>
        <begin position="65"/>
        <end position="110"/>
    </location>
</feature>
<dbReference type="PANTHER" id="PTHR33734:SF22">
    <property type="entry name" value="MEMBRANE-BOUND LYTIC MUREIN TRANSGLYCOSYLASE D"/>
    <property type="match status" value="1"/>
</dbReference>
<feature type="domain" description="LysM" evidence="1">
    <location>
        <begin position="9"/>
        <end position="57"/>
    </location>
</feature>
<sequence>MPIVSGTHHVYTVQPGDTLYSIARRFGSSVSDIESANALYPPFTDPGLIFPGQVLIVTRPGTNQTNHIIAPGNNLYRLAQRYSTTVDLLFGINTQLTDPGLIFVDQMLLVPAFVYQVKSGDTLNRIATMFGVSLSELLQANAQRPGLSPDVIFPGYRLLIPLPSSNNIVVFRPLPATRISRGTMLAGFARAFEGAILYKIVDDSGTIVTNEAPIQTSAGGPAFGSYSIPMKFDRSPSAQTGELWVYARSANDGSIVDLVKVRVLF</sequence>
<keyword evidence="3" id="KW-1185">Reference proteome</keyword>
<accession>A0A4Y8LEH2</accession>
<comment type="caution">
    <text evidence="2">The sequence shown here is derived from an EMBL/GenBank/DDBJ whole genome shotgun (WGS) entry which is preliminary data.</text>
</comment>
<dbReference type="SMART" id="SM00257">
    <property type="entry name" value="LysM"/>
    <property type="match status" value="3"/>
</dbReference>
<dbReference type="EMBL" id="SORX01000006">
    <property type="protein sequence ID" value="TFE00579.1"/>
    <property type="molecule type" value="Genomic_DNA"/>
</dbReference>
<dbReference type="PROSITE" id="PS51782">
    <property type="entry name" value="LYSM"/>
    <property type="match status" value="3"/>
</dbReference>
<dbReference type="InterPro" id="IPR036779">
    <property type="entry name" value="LysM_dom_sf"/>
</dbReference>
<dbReference type="Gene3D" id="3.10.350.10">
    <property type="entry name" value="LysM domain"/>
    <property type="match status" value="3"/>
</dbReference>
<dbReference type="SUPFAM" id="SSF54106">
    <property type="entry name" value="LysM domain"/>
    <property type="match status" value="3"/>
</dbReference>
<dbReference type="Pfam" id="PF10648">
    <property type="entry name" value="Gmad2"/>
    <property type="match status" value="1"/>
</dbReference>
<evidence type="ECO:0000313" key="2">
    <source>
        <dbReference type="EMBL" id="TFE00579.1"/>
    </source>
</evidence>
<dbReference type="Proteomes" id="UP000297776">
    <property type="component" value="Unassembled WGS sequence"/>
</dbReference>
<evidence type="ECO:0000313" key="3">
    <source>
        <dbReference type="Proteomes" id="UP000297776"/>
    </source>
</evidence>
<dbReference type="InterPro" id="IPR018392">
    <property type="entry name" value="LysM"/>
</dbReference>
<organism evidence="2 3">
    <name type="scientific">Jeotgalibacillus salarius</name>
    <dbReference type="NCBI Taxonomy" id="546023"/>
    <lineage>
        <taxon>Bacteria</taxon>
        <taxon>Bacillati</taxon>
        <taxon>Bacillota</taxon>
        <taxon>Bacilli</taxon>
        <taxon>Bacillales</taxon>
        <taxon>Caryophanaceae</taxon>
        <taxon>Jeotgalibacillus</taxon>
    </lineage>
</organism>